<name>A0A382PG79_9ZZZZ</name>
<organism evidence="1">
    <name type="scientific">marine metagenome</name>
    <dbReference type="NCBI Taxonomy" id="408172"/>
    <lineage>
        <taxon>unclassified sequences</taxon>
        <taxon>metagenomes</taxon>
        <taxon>ecological metagenomes</taxon>
    </lineage>
</organism>
<dbReference type="PANTHER" id="PTHR38692">
    <property type="entry name" value="PROTEIN SMG"/>
    <property type="match status" value="1"/>
</dbReference>
<evidence type="ECO:0008006" key="2">
    <source>
        <dbReference type="Google" id="ProtNLM"/>
    </source>
</evidence>
<dbReference type="AlphaFoldDB" id="A0A382PG79"/>
<protein>
    <recommendedName>
        <fullName evidence="2">Protein Smg homolog</fullName>
    </recommendedName>
</protein>
<accession>A0A382PG79</accession>
<dbReference type="PANTHER" id="PTHR38692:SF1">
    <property type="entry name" value="PROTEIN SMG"/>
    <property type="match status" value="1"/>
</dbReference>
<evidence type="ECO:0000313" key="1">
    <source>
        <dbReference type="EMBL" id="SVC70972.1"/>
    </source>
</evidence>
<reference evidence="1" key="1">
    <citation type="submission" date="2018-05" db="EMBL/GenBank/DDBJ databases">
        <authorList>
            <person name="Lanie J.A."/>
            <person name="Ng W.-L."/>
            <person name="Kazmierczak K.M."/>
            <person name="Andrzejewski T.M."/>
            <person name="Davidsen T.M."/>
            <person name="Wayne K.J."/>
            <person name="Tettelin H."/>
            <person name="Glass J.I."/>
            <person name="Rusch D."/>
            <person name="Podicherti R."/>
            <person name="Tsui H.-C.T."/>
            <person name="Winkler M.E."/>
        </authorList>
    </citation>
    <scope>NUCLEOTIDE SEQUENCE</scope>
</reference>
<sequence length="158" mass="18168">MKESVLDVLIYLFDHYVEQELEIIPNQKDLKSQLNQAGFADIQIDKAINWLEGLAVKKDEFDVGIVHSRSTRVFSSIENEKLDVECKGFLIFLEQSGVLDSEDRELVIDRVMALETETIELQQLKWVVLMVLFNRPGKEAAFAWMEDIILDEVSAVVH</sequence>
<dbReference type="InterPro" id="IPR007456">
    <property type="entry name" value="Smg"/>
</dbReference>
<dbReference type="HAMAP" id="MF_00598">
    <property type="entry name" value="Smg"/>
    <property type="match status" value="1"/>
</dbReference>
<dbReference type="EMBL" id="UINC01106362">
    <property type="protein sequence ID" value="SVC70972.1"/>
    <property type="molecule type" value="Genomic_DNA"/>
</dbReference>
<dbReference type="Pfam" id="PF04361">
    <property type="entry name" value="DUF494"/>
    <property type="match status" value="1"/>
</dbReference>
<proteinExistence type="inferred from homology"/>
<gene>
    <name evidence="1" type="ORF">METZ01_LOCUS323826</name>
</gene>